<accession>A0A1M6X6R7</accession>
<dbReference type="STRING" id="1830138.SAMN05443507_13216"/>
<keyword evidence="3 4" id="KW-0234">DNA repair</keyword>
<dbReference type="InterPro" id="IPR002099">
    <property type="entry name" value="MutL/Mlh/PMS"/>
</dbReference>
<evidence type="ECO:0000256" key="3">
    <source>
        <dbReference type="ARBA" id="ARBA00023204"/>
    </source>
</evidence>
<dbReference type="PANTHER" id="PTHR10073:SF12">
    <property type="entry name" value="DNA MISMATCH REPAIR PROTEIN MLH1"/>
    <property type="match status" value="1"/>
</dbReference>
<organism evidence="7 8">
    <name type="scientific">Alicyclobacillus tolerans</name>
    <dbReference type="NCBI Taxonomy" id="90970"/>
    <lineage>
        <taxon>Bacteria</taxon>
        <taxon>Bacillati</taxon>
        <taxon>Bacillota</taxon>
        <taxon>Bacilli</taxon>
        <taxon>Bacillales</taxon>
        <taxon>Alicyclobacillaceae</taxon>
        <taxon>Alicyclobacillus</taxon>
    </lineage>
</organism>
<dbReference type="Pfam" id="PF01119">
    <property type="entry name" value="DNA_mis_repair"/>
    <property type="match status" value="1"/>
</dbReference>
<dbReference type="GO" id="GO:0030983">
    <property type="term" value="F:mismatched DNA binding"/>
    <property type="evidence" value="ECO:0007669"/>
    <property type="project" value="InterPro"/>
</dbReference>
<dbReference type="Pfam" id="PF13589">
    <property type="entry name" value="HATPase_c_3"/>
    <property type="match status" value="1"/>
</dbReference>
<evidence type="ECO:0000256" key="1">
    <source>
        <dbReference type="ARBA" id="ARBA00006082"/>
    </source>
</evidence>
<reference evidence="8" key="1">
    <citation type="submission" date="2016-11" db="EMBL/GenBank/DDBJ databases">
        <authorList>
            <person name="Varghese N."/>
            <person name="Submissions S."/>
        </authorList>
    </citation>
    <scope>NUCLEOTIDE SEQUENCE [LARGE SCALE GENOMIC DNA]</scope>
    <source>
        <strain evidence="8">USBA-503</strain>
    </source>
</reference>
<dbReference type="GO" id="GO:0005524">
    <property type="term" value="F:ATP binding"/>
    <property type="evidence" value="ECO:0007669"/>
    <property type="project" value="InterPro"/>
</dbReference>
<protein>
    <recommendedName>
        <fullName evidence="4">DNA mismatch repair protein MutL</fullName>
    </recommendedName>
</protein>
<comment type="similarity">
    <text evidence="1 4">Belongs to the DNA mismatch repair MutL/HexB family.</text>
</comment>
<dbReference type="InterPro" id="IPR042120">
    <property type="entry name" value="MutL_C_dimsub"/>
</dbReference>
<dbReference type="Proteomes" id="UP000184016">
    <property type="component" value="Unassembled WGS sequence"/>
</dbReference>
<dbReference type="CDD" id="cd00782">
    <property type="entry name" value="MutL_Trans"/>
    <property type="match status" value="1"/>
</dbReference>
<dbReference type="Gene3D" id="3.30.1370.100">
    <property type="entry name" value="MutL, C-terminal domain, regulatory subdomain"/>
    <property type="match status" value="1"/>
</dbReference>
<dbReference type="Gene3D" id="3.30.1540.20">
    <property type="entry name" value="MutL, C-terminal domain, dimerisation subdomain"/>
    <property type="match status" value="1"/>
</dbReference>
<dbReference type="PANTHER" id="PTHR10073">
    <property type="entry name" value="DNA MISMATCH REPAIR PROTEIN MLH, PMS, MUTL"/>
    <property type="match status" value="1"/>
</dbReference>
<feature type="domain" description="MutL C-terminal dimerisation" evidence="5">
    <location>
        <begin position="443"/>
        <end position="588"/>
    </location>
</feature>
<name>A0A1M6X6R7_9BACL</name>
<dbReference type="GO" id="GO:0006298">
    <property type="term" value="P:mismatch repair"/>
    <property type="evidence" value="ECO:0007669"/>
    <property type="project" value="UniProtKB-UniRule"/>
</dbReference>
<dbReference type="FunFam" id="3.30.565.10:FF:000003">
    <property type="entry name" value="DNA mismatch repair endonuclease MutL"/>
    <property type="match status" value="1"/>
</dbReference>
<dbReference type="SUPFAM" id="SSF54211">
    <property type="entry name" value="Ribosomal protein S5 domain 2-like"/>
    <property type="match status" value="1"/>
</dbReference>
<dbReference type="RefSeq" id="WP_072875212.1">
    <property type="nucleotide sequence ID" value="NZ_FRAF01000032.1"/>
</dbReference>
<evidence type="ECO:0000259" key="6">
    <source>
        <dbReference type="SMART" id="SM01340"/>
    </source>
</evidence>
<evidence type="ECO:0000256" key="4">
    <source>
        <dbReference type="HAMAP-Rule" id="MF_00149"/>
    </source>
</evidence>
<sequence>MGVIQVMSDALANQIAAGEVVERPASCVKELIENSLDAKAKRIKIEVEEGGIRRLSVEDDGVGMDEQDAVLAFSRHATSKIIHARDLTRIQTLGFRGEALAAIAAVSKVSLTTRQSDQTHGIFLRIEGTSITDGPKPVGAPPGTRIVVEDLFYNTPVRLKYLRSVQTEFSRIVDVVQRAALSRPDVAFLLSHEGRVVFQSSGRGGQRSVLAALLGPVEATQLLEASQSSVTCQVTAWLGLPQQARSNRNHAYLFLNHRPIRNLSLHQAVAAGYGTRLMVGKHPIYALFVDMDPILADVNIHPHKSEVRLSEERDVSQLITRMVENALSDKHLVPKWPVTSRVQEKISSYQVPFFEQNEKNQTTFSEAKLSVSEQSVGLRAESMDMSTNSKKNTLSHPLSQAYEFSVQPEAVLASESVLPSEVKDEEVQDSSLRERVKNWQLRPIGQALGMYVIAEDGESLYIIDQHAAHERILYEKFLKQMQLSADTMPLLTPLTFTLSASAHGIWMQHQEVFALLGLDIEPFGGLDVCVRGVPLVWEGLDVLQLTQRIFDDLVEIAKQAPSGAFVEELRLKIVQKACKAAIKANHRLSDEEILALCEELVELDDPFHCPHGRPVLLELNSYDLEKGFRRIV</sequence>
<dbReference type="InterPro" id="IPR036890">
    <property type="entry name" value="HATPase_C_sf"/>
</dbReference>
<dbReference type="CDD" id="cd16926">
    <property type="entry name" value="HATPase_MutL-MLH-PMS-like"/>
    <property type="match status" value="1"/>
</dbReference>
<dbReference type="InterPro" id="IPR014762">
    <property type="entry name" value="DNA_mismatch_repair_CS"/>
</dbReference>
<dbReference type="InterPro" id="IPR014790">
    <property type="entry name" value="MutL_C"/>
</dbReference>
<dbReference type="InterPro" id="IPR042121">
    <property type="entry name" value="MutL_C_regsub"/>
</dbReference>
<feature type="domain" description="DNA mismatch repair protein S5" evidence="6">
    <location>
        <begin position="210"/>
        <end position="328"/>
    </location>
</feature>
<dbReference type="HAMAP" id="MF_00149">
    <property type="entry name" value="DNA_mis_repair"/>
    <property type="match status" value="1"/>
</dbReference>
<evidence type="ECO:0000256" key="2">
    <source>
        <dbReference type="ARBA" id="ARBA00022763"/>
    </source>
</evidence>
<dbReference type="NCBIfam" id="TIGR00585">
    <property type="entry name" value="mutl"/>
    <property type="match status" value="1"/>
</dbReference>
<keyword evidence="2 4" id="KW-0227">DNA damage</keyword>
<dbReference type="GO" id="GO:0016887">
    <property type="term" value="F:ATP hydrolysis activity"/>
    <property type="evidence" value="ECO:0007669"/>
    <property type="project" value="InterPro"/>
</dbReference>
<dbReference type="EMBL" id="FRAF01000032">
    <property type="protein sequence ID" value="SHL01732.1"/>
    <property type="molecule type" value="Genomic_DNA"/>
</dbReference>
<dbReference type="InterPro" id="IPR037198">
    <property type="entry name" value="MutL_C_sf"/>
</dbReference>
<gene>
    <name evidence="4" type="primary">mutL</name>
    <name evidence="7" type="ORF">SAMN05443507_13216</name>
</gene>
<evidence type="ECO:0000313" key="8">
    <source>
        <dbReference type="Proteomes" id="UP000184016"/>
    </source>
</evidence>
<keyword evidence="8" id="KW-1185">Reference proteome</keyword>
<dbReference type="SMART" id="SM00853">
    <property type="entry name" value="MutL_C"/>
    <property type="match status" value="1"/>
</dbReference>
<dbReference type="InterPro" id="IPR020667">
    <property type="entry name" value="DNA_mismatch_repair_MutL"/>
</dbReference>
<dbReference type="InterPro" id="IPR020568">
    <property type="entry name" value="Ribosomal_Su5_D2-typ_SF"/>
</dbReference>
<dbReference type="InterPro" id="IPR038973">
    <property type="entry name" value="MutL/Mlh/Pms-like"/>
</dbReference>
<dbReference type="PROSITE" id="PS00058">
    <property type="entry name" value="DNA_MISMATCH_REPAIR_1"/>
    <property type="match status" value="1"/>
</dbReference>
<dbReference type="GO" id="GO:0140664">
    <property type="term" value="F:ATP-dependent DNA damage sensor activity"/>
    <property type="evidence" value="ECO:0007669"/>
    <property type="project" value="InterPro"/>
</dbReference>
<evidence type="ECO:0000259" key="5">
    <source>
        <dbReference type="SMART" id="SM00853"/>
    </source>
</evidence>
<dbReference type="AlphaFoldDB" id="A0A1M6X6R7"/>
<dbReference type="Gene3D" id="3.30.565.10">
    <property type="entry name" value="Histidine kinase-like ATPase, C-terminal domain"/>
    <property type="match status" value="1"/>
</dbReference>
<dbReference type="InterPro" id="IPR014721">
    <property type="entry name" value="Ribsml_uS5_D2-typ_fold_subgr"/>
</dbReference>
<dbReference type="SUPFAM" id="SSF118116">
    <property type="entry name" value="DNA mismatch repair protein MutL"/>
    <property type="match status" value="1"/>
</dbReference>
<dbReference type="Gene3D" id="3.30.230.10">
    <property type="match status" value="1"/>
</dbReference>
<comment type="function">
    <text evidence="4">This protein is involved in the repair of mismatches in DNA. It is required for dam-dependent methyl-directed DNA mismatch repair. May act as a 'molecular matchmaker', a protein that promotes the formation of a stable complex between two or more DNA-binding proteins in an ATP-dependent manner without itself being part of a final effector complex.</text>
</comment>
<evidence type="ECO:0000313" key="7">
    <source>
        <dbReference type="EMBL" id="SHL01732.1"/>
    </source>
</evidence>
<proteinExistence type="inferred from homology"/>
<dbReference type="SUPFAM" id="SSF55874">
    <property type="entry name" value="ATPase domain of HSP90 chaperone/DNA topoisomerase II/histidine kinase"/>
    <property type="match status" value="1"/>
</dbReference>
<dbReference type="GO" id="GO:0032300">
    <property type="term" value="C:mismatch repair complex"/>
    <property type="evidence" value="ECO:0007669"/>
    <property type="project" value="InterPro"/>
</dbReference>
<dbReference type="InterPro" id="IPR013507">
    <property type="entry name" value="DNA_mismatch_S5_2-like"/>
</dbReference>
<dbReference type="Pfam" id="PF08676">
    <property type="entry name" value="MutL_C"/>
    <property type="match status" value="1"/>
</dbReference>
<dbReference type="SMART" id="SM01340">
    <property type="entry name" value="DNA_mis_repair"/>
    <property type="match status" value="1"/>
</dbReference>